<name>A0A1S8AZR9_9EURY</name>
<evidence type="ECO:0000256" key="3">
    <source>
        <dbReference type="ARBA" id="ARBA00023002"/>
    </source>
</evidence>
<dbReference type="Pfam" id="PF00171">
    <property type="entry name" value="Aldedh"/>
    <property type="match status" value="1"/>
</dbReference>
<evidence type="ECO:0000256" key="4">
    <source>
        <dbReference type="PROSITE-ProRule" id="PRU10007"/>
    </source>
</evidence>
<evidence type="ECO:0000256" key="1">
    <source>
        <dbReference type="ARBA" id="ARBA00009986"/>
    </source>
</evidence>
<feature type="active site" evidence="4">
    <location>
        <position position="264"/>
    </location>
</feature>
<dbReference type="FunFam" id="3.40.605.10:FF:000010">
    <property type="entry name" value="N-succinylglutamate 5-semialdehyde dehydrogenase"/>
    <property type="match status" value="1"/>
</dbReference>
<keyword evidence="8" id="KW-1185">Reference proteome</keyword>
<sequence>MALETKSHENILAATSVSASRLAALADRVDADGSETIAVRAPATDTAIGEVPDCADADVERAVERARSAQSSWAETSIDERREIIERFGDLVRTHRAELLDILQLETGKSRRHAVEEVVDVALTCSYYADRGDAAVREERRRGAIPPATTARVTYEPVGVVGAISPWNYPLTLSLTDVIPAFIAGNSVVLKPDEKTPYTALALADLLERAGLPAGCFEIVTGRGATVGPALIDRVDYVSFTGSTETGRLVAERAGRNLIGCSLELGGKNPLIVLDDADIETAARGAVQACFTNAGQLCLAAERIYVADSVYDEFVEAFVAATRELTLGTGFDFADDVGSLIDGDQLARVERHVEDARKRGATVRTGGERRPDAGPFCYEPTILTDLEPEATAACEETFGPVVSVESVPDVATAIRRANDSEYGLNASVWTGDRERGVAVAREIDCGTVCVNDAYVSGWAAVDAPMGGFGDSGLGRRHGPEGIERYLESRTIATSRAGPLDVPPGVPTAWYARGMFALARLQRRLPTVAGIKRRLRDAGF</sequence>
<dbReference type="GO" id="GO:0016620">
    <property type="term" value="F:oxidoreductase activity, acting on the aldehyde or oxo group of donors, NAD or NADP as acceptor"/>
    <property type="evidence" value="ECO:0007669"/>
    <property type="project" value="InterPro"/>
</dbReference>
<dbReference type="STRING" id="301967.A6E15_15640"/>
<evidence type="ECO:0000313" key="7">
    <source>
        <dbReference type="EMBL" id="OLZ42308.1"/>
    </source>
</evidence>
<dbReference type="EMBL" id="LWLN01000001">
    <property type="protein sequence ID" value="OLZ42308.1"/>
    <property type="molecule type" value="Genomic_DNA"/>
</dbReference>
<dbReference type="GO" id="GO:0006081">
    <property type="term" value="P:aldehyde metabolic process"/>
    <property type="evidence" value="ECO:0007669"/>
    <property type="project" value="InterPro"/>
</dbReference>
<dbReference type="Gene3D" id="3.40.605.10">
    <property type="entry name" value="Aldehyde Dehydrogenase, Chain A, domain 1"/>
    <property type="match status" value="1"/>
</dbReference>
<keyword evidence="3 5" id="KW-0560">Oxidoreductase</keyword>
<comment type="caution">
    <text evidence="7">The sequence shown here is derived from an EMBL/GenBank/DDBJ whole genome shotgun (WGS) entry which is preliminary data.</text>
</comment>
<evidence type="ECO:0000313" key="8">
    <source>
        <dbReference type="Proteomes" id="UP000189370"/>
    </source>
</evidence>
<dbReference type="RefSeq" id="WP_076147622.1">
    <property type="nucleotide sequence ID" value="NZ_LWLN01000001.1"/>
</dbReference>
<evidence type="ECO:0000256" key="2">
    <source>
        <dbReference type="ARBA" id="ARBA00022857"/>
    </source>
</evidence>
<dbReference type="PIRSF" id="PIRSF036492">
    <property type="entry name" value="ALDH"/>
    <property type="match status" value="1"/>
</dbReference>
<dbReference type="Gene3D" id="3.40.309.10">
    <property type="entry name" value="Aldehyde Dehydrogenase, Chain A, domain 2"/>
    <property type="match status" value="1"/>
</dbReference>
<dbReference type="InterPro" id="IPR016161">
    <property type="entry name" value="Ald_DH/histidinol_DH"/>
</dbReference>
<dbReference type="InterPro" id="IPR029510">
    <property type="entry name" value="Ald_DH_CS_GLU"/>
</dbReference>
<dbReference type="OrthoDB" id="6342at2157"/>
<dbReference type="PANTHER" id="PTHR11699">
    <property type="entry name" value="ALDEHYDE DEHYDROGENASE-RELATED"/>
    <property type="match status" value="1"/>
</dbReference>
<feature type="domain" description="Aldehyde dehydrogenase" evidence="6">
    <location>
        <begin position="31"/>
        <end position="491"/>
    </location>
</feature>
<dbReference type="InterPro" id="IPR016163">
    <property type="entry name" value="Ald_DH_C"/>
</dbReference>
<dbReference type="InterPro" id="IPR015590">
    <property type="entry name" value="Aldehyde_DH_dom"/>
</dbReference>
<dbReference type="NCBIfam" id="NF006916">
    <property type="entry name" value="PRK09407.1"/>
    <property type="match status" value="1"/>
</dbReference>
<protein>
    <submittedName>
        <fullName evidence="7">Succinic semialdehyde dehydrogenase</fullName>
    </submittedName>
</protein>
<keyword evidence="2" id="KW-0521">NADP</keyword>
<comment type="similarity">
    <text evidence="1 5">Belongs to the aldehyde dehydrogenase family.</text>
</comment>
<dbReference type="AlphaFoldDB" id="A0A1S8AZR9"/>
<dbReference type="InterPro" id="IPR012394">
    <property type="entry name" value="Aldehyde_DH_NAD(P)"/>
</dbReference>
<gene>
    <name evidence="7" type="primary">gabD2</name>
    <name evidence="7" type="ORF">A6E15_15640</name>
</gene>
<organism evidence="7 8">
    <name type="scientific">Natrinema saccharevitans</name>
    <dbReference type="NCBI Taxonomy" id="301967"/>
    <lineage>
        <taxon>Archaea</taxon>
        <taxon>Methanobacteriati</taxon>
        <taxon>Methanobacteriota</taxon>
        <taxon>Stenosarchaea group</taxon>
        <taxon>Halobacteria</taxon>
        <taxon>Halobacteriales</taxon>
        <taxon>Natrialbaceae</taxon>
        <taxon>Natrinema</taxon>
    </lineage>
</organism>
<evidence type="ECO:0000259" key="6">
    <source>
        <dbReference type="Pfam" id="PF00171"/>
    </source>
</evidence>
<evidence type="ECO:0000256" key="5">
    <source>
        <dbReference type="RuleBase" id="RU003345"/>
    </source>
</evidence>
<dbReference type="PROSITE" id="PS00687">
    <property type="entry name" value="ALDEHYDE_DEHYDR_GLU"/>
    <property type="match status" value="1"/>
</dbReference>
<proteinExistence type="inferred from homology"/>
<dbReference type="SUPFAM" id="SSF53720">
    <property type="entry name" value="ALDH-like"/>
    <property type="match status" value="1"/>
</dbReference>
<dbReference type="Proteomes" id="UP000189370">
    <property type="component" value="Unassembled WGS sequence"/>
</dbReference>
<dbReference type="InterPro" id="IPR016162">
    <property type="entry name" value="Ald_DH_N"/>
</dbReference>
<accession>A0A1S8AZR9</accession>
<reference evidence="8" key="1">
    <citation type="submission" date="2016-04" db="EMBL/GenBank/DDBJ databases">
        <authorList>
            <person name="Chen S.-C."/>
            <person name="Lai M.-C."/>
        </authorList>
    </citation>
    <scope>NUCLEOTIDE SEQUENCE [LARGE SCALE GENOMIC DNA]</scope>
    <source>
        <strain evidence="8">AB14</strain>
    </source>
</reference>
<dbReference type="FunFam" id="3.40.309.10:FF:000009">
    <property type="entry name" value="Aldehyde dehydrogenase A"/>
    <property type="match status" value="1"/>
</dbReference>